<evidence type="ECO:0000256" key="1">
    <source>
        <dbReference type="SAM" id="Phobius"/>
    </source>
</evidence>
<dbReference type="EnsemblPlants" id="MELO3C031497.2.1">
    <property type="protein sequence ID" value="MELO3C031497.2.1"/>
    <property type="gene ID" value="MELO3C031497.2"/>
</dbReference>
<evidence type="ECO:0000313" key="2">
    <source>
        <dbReference type="EnsemblPlants" id="MELO3C031497.2.1"/>
    </source>
</evidence>
<feature type="transmembrane region" description="Helical" evidence="1">
    <location>
        <begin position="12"/>
        <end position="32"/>
    </location>
</feature>
<name>A0A9I9EC24_CUCME</name>
<keyword evidence="1" id="KW-1133">Transmembrane helix</keyword>
<dbReference type="AlphaFoldDB" id="A0A9I9EC24"/>
<reference evidence="2" key="1">
    <citation type="submission" date="2023-03" db="UniProtKB">
        <authorList>
            <consortium name="EnsemblPlants"/>
        </authorList>
    </citation>
    <scope>IDENTIFICATION</scope>
</reference>
<keyword evidence="1" id="KW-0472">Membrane</keyword>
<organism evidence="2">
    <name type="scientific">Cucumis melo</name>
    <name type="common">Muskmelon</name>
    <dbReference type="NCBI Taxonomy" id="3656"/>
    <lineage>
        <taxon>Eukaryota</taxon>
        <taxon>Viridiplantae</taxon>
        <taxon>Streptophyta</taxon>
        <taxon>Embryophyta</taxon>
        <taxon>Tracheophyta</taxon>
        <taxon>Spermatophyta</taxon>
        <taxon>Magnoliopsida</taxon>
        <taxon>eudicotyledons</taxon>
        <taxon>Gunneridae</taxon>
        <taxon>Pentapetalae</taxon>
        <taxon>rosids</taxon>
        <taxon>fabids</taxon>
        <taxon>Cucurbitales</taxon>
        <taxon>Cucurbitaceae</taxon>
        <taxon>Benincaseae</taxon>
        <taxon>Cucumis</taxon>
    </lineage>
</organism>
<accession>A0A9I9EC24</accession>
<protein>
    <submittedName>
        <fullName evidence="2">Uncharacterized protein</fullName>
    </submittedName>
</protein>
<dbReference type="Gramene" id="MELO3C031497.2.1">
    <property type="protein sequence ID" value="MELO3C031497.2.1"/>
    <property type="gene ID" value="MELO3C031497.2"/>
</dbReference>
<sequence>MKCSGKKMPIRGMGPWVFLSFPFPSFFLHYPLRNPAFTEKNWIPHRGVTDYNFIVQPHCN</sequence>
<proteinExistence type="predicted"/>
<keyword evidence="1" id="KW-0812">Transmembrane</keyword>